<dbReference type="RefSeq" id="WP_379479213.1">
    <property type="nucleotide sequence ID" value="NZ_BAAAXC010000005.1"/>
</dbReference>
<dbReference type="Gene3D" id="1.10.10.10">
    <property type="entry name" value="Winged helix-like DNA-binding domain superfamily/Winged helix DNA-binding domain"/>
    <property type="match status" value="1"/>
</dbReference>
<evidence type="ECO:0000313" key="3">
    <source>
        <dbReference type="Proteomes" id="UP001589646"/>
    </source>
</evidence>
<reference evidence="2 3" key="1">
    <citation type="submission" date="2024-09" db="EMBL/GenBank/DDBJ databases">
        <authorList>
            <person name="Sun Q."/>
            <person name="Mori K."/>
        </authorList>
    </citation>
    <scope>NUCLEOTIDE SEQUENCE [LARGE SCALE GENOMIC DNA]</scope>
    <source>
        <strain evidence="2 3">JCM 3323</strain>
    </source>
</reference>
<dbReference type="Pfam" id="PF13384">
    <property type="entry name" value="HTH_23"/>
    <property type="match status" value="1"/>
</dbReference>
<comment type="caution">
    <text evidence="2">The sequence shown here is derived from an EMBL/GenBank/DDBJ whole genome shotgun (WGS) entry which is preliminary data.</text>
</comment>
<organism evidence="2 3">
    <name type="scientific">Nonomuraea roseola</name>
    <dbReference type="NCBI Taxonomy" id="46179"/>
    <lineage>
        <taxon>Bacteria</taxon>
        <taxon>Bacillati</taxon>
        <taxon>Actinomycetota</taxon>
        <taxon>Actinomycetes</taxon>
        <taxon>Streptosporangiales</taxon>
        <taxon>Streptosporangiaceae</taxon>
        <taxon>Nonomuraea</taxon>
    </lineage>
</organism>
<dbReference type="Proteomes" id="UP001589646">
    <property type="component" value="Unassembled WGS sequence"/>
</dbReference>
<dbReference type="EMBL" id="JBHMCE010000014">
    <property type="protein sequence ID" value="MFB9532663.1"/>
    <property type="molecule type" value="Genomic_DNA"/>
</dbReference>
<gene>
    <name evidence="2" type="ORF">ACFFRN_39165</name>
</gene>
<evidence type="ECO:0000256" key="1">
    <source>
        <dbReference type="SAM" id="MobiDB-lite"/>
    </source>
</evidence>
<accession>A0ABV5QBI0</accession>
<sequence length="150" mass="16506">MGGQLPVGSFGRNGGAEAPDGGVDARAAGCELSLNERRRRECVRWPGRGLTVSQIADRLECDPVTVRAAVHRFTGGRFDAPADAPRQVALLLAGVPRLWVRNHQDGAWIRATWTHVRSTPLPAKGIIVQLSRPRSRRERVAPHRRASPRR</sequence>
<evidence type="ECO:0000313" key="2">
    <source>
        <dbReference type="EMBL" id="MFB9532663.1"/>
    </source>
</evidence>
<protein>
    <submittedName>
        <fullName evidence="2">Helix-turn-helix domain-containing protein</fullName>
    </submittedName>
</protein>
<proteinExistence type="predicted"/>
<keyword evidence="3" id="KW-1185">Reference proteome</keyword>
<name>A0ABV5QBI0_9ACTN</name>
<feature type="region of interest" description="Disordered" evidence="1">
    <location>
        <begin position="1"/>
        <end position="22"/>
    </location>
</feature>
<dbReference type="InterPro" id="IPR036388">
    <property type="entry name" value="WH-like_DNA-bd_sf"/>
</dbReference>